<dbReference type="Proteomes" id="UP000078512">
    <property type="component" value="Unassembled WGS sequence"/>
</dbReference>
<dbReference type="InterPro" id="IPR000253">
    <property type="entry name" value="FHA_dom"/>
</dbReference>
<evidence type="ECO:0000256" key="2">
    <source>
        <dbReference type="SAM" id="Phobius"/>
    </source>
</evidence>
<dbReference type="InterPro" id="IPR051176">
    <property type="entry name" value="Cent_Immune-Sig_Mod"/>
</dbReference>
<dbReference type="AlphaFoldDB" id="A0A197K6M3"/>
<feature type="region of interest" description="Disordered" evidence="1">
    <location>
        <begin position="464"/>
        <end position="512"/>
    </location>
</feature>
<sequence length="585" mass="64510">MDTAGSSTLNGRHQPASNTPILVLEPTNDTFVLKSLDLPDLVKVKIGRQTGVTTAPHPSNGYFDSKVLSRVHAEVWSDAGKVYIRDLKSSNGTFLNGKRLCHENTESEPFELNQNDSLEFGIDIMDENGALLHEKVSCKIYVSRMSYPTPGSSPQDSHAKLKPVSPSASGVNSIKTNSTPAHGGQSDNIDLIISRLQSELTRSQETYADLGFLKHGLGELEKVLVVNTSDKDRHPPTTTQTNGHSTSANGHTSHLKGSPAAVDYERILKEKDLEHAAEISRMADSLRQARAEAESHRIQLGPLKAENESLCESLDQSNSGLAEANSKMGHIMASMDEMTLRHRAEIEDQRRHHEVAVADLELIHKQKIDQLVQDADLEQEVLAARHKEELVAALNRNDALQLQQDCRDFRREIQKLKEEVQELRQADQSKANVIVDLKKTNADLEQRLEETKVELEKALQQVSDLQQKNNKSDLESLTPTLPTSSKNVSVEESGDGRTGSSSNASTSANASILATDPPIKTIAVHSLDEHCEPKHEFSWTQFVFPMAKKNNAYMNQPSTLLLSGGFMLVGLGVYALWHRAGMPVN</sequence>
<dbReference type="GO" id="GO:0005737">
    <property type="term" value="C:cytoplasm"/>
    <property type="evidence" value="ECO:0007669"/>
    <property type="project" value="TreeGrafter"/>
</dbReference>
<dbReference type="Gene3D" id="2.60.200.20">
    <property type="match status" value="1"/>
</dbReference>
<feature type="compositionally biased region" description="Polar residues" evidence="1">
    <location>
        <begin position="236"/>
        <end position="252"/>
    </location>
</feature>
<proteinExistence type="predicted"/>
<evidence type="ECO:0000259" key="3">
    <source>
        <dbReference type="PROSITE" id="PS50006"/>
    </source>
</evidence>
<protein>
    <recommendedName>
        <fullName evidence="3">FHA domain-containing protein</fullName>
    </recommendedName>
</protein>
<dbReference type="PROSITE" id="PS50006">
    <property type="entry name" value="FHA_DOMAIN"/>
    <property type="match status" value="1"/>
</dbReference>
<evidence type="ECO:0000256" key="1">
    <source>
        <dbReference type="SAM" id="MobiDB-lite"/>
    </source>
</evidence>
<feature type="transmembrane region" description="Helical" evidence="2">
    <location>
        <begin position="559"/>
        <end position="577"/>
    </location>
</feature>
<dbReference type="Pfam" id="PF00498">
    <property type="entry name" value="FHA"/>
    <property type="match status" value="1"/>
</dbReference>
<organism evidence="4 5">
    <name type="scientific">Linnemannia elongata AG-77</name>
    <dbReference type="NCBI Taxonomy" id="1314771"/>
    <lineage>
        <taxon>Eukaryota</taxon>
        <taxon>Fungi</taxon>
        <taxon>Fungi incertae sedis</taxon>
        <taxon>Mucoromycota</taxon>
        <taxon>Mortierellomycotina</taxon>
        <taxon>Mortierellomycetes</taxon>
        <taxon>Mortierellales</taxon>
        <taxon>Mortierellaceae</taxon>
        <taxon>Linnemannia</taxon>
    </lineage>
</organism>
<keyword evidence="2" id="KW-1133">Transmembrane helix</keyword>
<keyword evidence="2" id="KW-0812">Transmembrane</keyword>
<feature type="region of interest" description="Disordered" evidence="1">
    <location>
        <begin position="230"/>
        <end position="257"/>
    </location>
</feature>
<feature type="region of interest" description="Disordered" evidence="1">
    <location>
        <begin position="1"/>
        <end position="20"/>
    </location>
</feature>
<feature type="domain" description="FHA" evidence="3">
    <location>
        <begin position="44"/>
        <end position="100"/>
    </location>
</feature>
<keyword evidence="2" id="KW-0472">Membrane</keyword>
<feature type="region of interest" description="Disordered" evidence="1">
    <location>
        <begin position="148"/>
        <end position="186"/>
    </location>
</feature>
<evidence type="ECO:0000313" key="5">
    <source>
        <dbReference type="Proteomes" id="UP000078512"/>
    </source>
</evidence>
<dbReference type="OrthoDB" id="687730at2759"/>
<dbReference type="SUPFAM" id="SSF49879">
    <property type="entry name" value="SMAD/FHA domain"/>
    <property type="match status" value="1"/>
</dbReference>
<feature type="compositionally biased region" description="Polar residues" evidence="1">
    <location>
        <begin position="464"/>
        <end position="490"/>
    </location>
</feature>
<feature type="compositionally biased region" description="Low complexity" evidence="1">
    <location>
        <begin position="500"/>
        <end position="511"/>
    </location>
</feature>
<dbReference type="EMBL" id="KV442021">
    <property type="protein sequence ID" value="OAQ33317.1"/>
    <property type="molecule type" value="Genomic_DNA"/>
</dbReference>
<accession>A0A197K6M3</accession>
<keyword evidence="5" id="KW-1185">Reference proteome</keyword>
<dbReference type="InterPro" id="IPR008984">
    <property type="entry name" value="SMAD_FHA_dom_sf"/>
</dbReference>
<name>A0A197K6M3_9FUNG</name>
<dbReference type="SMART" id="SM00240">
    <property type="entry name" value="FHA"/>
    <property type="match status" value="1"/>
</dbReference>
<reference evidence="4 5" key="1">
    <citation type="submission" date="2016-05" db="EMBL/GenBank/DDBJ databases">
        <title>Genome sequencing reveals origins of a unique bacterial endosymbiosis in the earliest lineages of terrestrial Fungi.</title>
        <authorList>
            <consortium name="DOE Joint Genome Institute"/>
            <person name="Uehling J."/>
            <person name="Gryganskyi A."/>
            <person name="Hameed K."/>
            <person name="Tschaplinski T."/>
            <person name="Misztal P."/>
            <person name="Wu S."/>
            <person name="Desiro A."/>
            <person name="Vande Pol N."/>
            <person name="Du Z.-Y."/>
            <person name="Zienkiewicz A."/>
            <person name="Zienkiewicz K."/>
            <person name="Morin E."/>
            <person name="Tisserant E."/>
            <person name="Splivallo R."/>
            <person name="Hainaut M."/>
            <person name="Henrissat B."/>
            <person name="Ohm R."/>
            <person name="Kuo A."/>
            <person name="Yan J."/>
            <person name="Lipzen A."/>
            <person name="Nolan M."/>
            <person name="Labutti K."/>
            <person name="Barry K."/>
            <person name="Goldstein A."/>
            <person name="Labbe J."/>
            <person name="Schadt C."/>
            <person name="Tuskan G."/>
            <person name="Grigoriev I."/>
            <person name="Martin F."/>
            <person name="Vilgalys R."/>
            <person name="Bonito G."/>
        </authorList>
    </citation>
    <scope>NUCLEOTIDE SEQUENCE [LARGE SCALE GENOMIC DNA]</scope>
    <source>
        <strain evidence="4 5">AG-77</strain>
    </source>
</reference>
<feature type="compositionally biased region" description="Polar residues" evidence="1">
    <location>
        <begin position="166"/>
        <end position="186"/>
    </location>
</feature>
<gene>
    <name evidence="4" type="ORF">K457DRAFT_15354</name>
</gene>
<evidence type="ECO:0000313" key="4">
    <source>
        <dbReference type="EMBL" id="OAQ33317.1"/>
    </source>
</evidence>
<dbReference type="STRING" id="1314771.A0A197K6M3"/>
<dbReference type="PANTHER" id="PTHR15715:SF37">
    <property type="entry name" value="LD47843P"/>
    <property type="match status" value="1"/>
</dbReference>
<dbReference type="PANTHER" id="PTHR15715">
    <property type="entry name" value="CENTROSOMAL PROTEIN OF 170 KDA"/>
    <property type="match status" value="1"/>
</dbReference>